<name>A0A0B7N3K3_9FUNG</name>
<dbReference type="Proteomes" id="UP000054107">
    <property type="component" value="Unassembled WGS sequence"/>
</dbReference>
<feature type="region of interest" description="Disordered" evidence="1">
    <location>
        <begin position="49"/>
        <end position="70"/>
    </location>
</feature>
<feature type="compositionally biased region" description="Polar residues" evidence="1">
    <location>
        <begin position="1"/>
        <end position="10"/>
    </location>
</feature>
<accession>A0A0B7N3K3</accession>
<sequence length="122" mass="13390">MALQQDNAADSLQIIPYHQPPTSNARELPLPKRRSKKIRFDRSAKCKGRPAKKIKKVETPSEDAAIPTLSESSSCNSETISCQYDPVILLGLDEDDAKLVAALLEYDPSLALILTQGKAMPQ</sequence>
<keyword evidence="3" id="KW-1185">Reference proteome</keyword>
<dbReference type="EMBL" id="LN722188">
    <property type="protein sequence ID" value="CEP09659.1"/>
    <property type="molecule type" value="Genomic_DNA"/>
</dbReference>
<dbReference type="AlphaFoldDB" id="A0A0B7N3K3"/>
<gene>
    <name evidence="2" type="primary">PARPA_03210.1 scaffold 7241</name>
</gene>
<organism evidence="2 3">
    <name type="scientific">Parasitella parasitica</name>
    <dbReference type="NCBI Taxonomy" id="35722"/>
    <lineage>
        <taxon>Eukaryota</taxon>
        <taxon>Fungi</taxon>
        <taxon>Fungi incertae sedis</taxon>
        <taxon>Mucoromycota</taxon>
        <taxon>Mucoromycotina</taxon>
        <taxon>Mucoromycetes</taxon>
        <taxon>Mucorales</taxon>
        <taxon>Mucorineae</taxon>
        <taxon>Mucoraceae</taxon>
        <taxon>Parasitella</taxon>
    </lineage>
</organism>
<reference evidence="2 3" key="1">
    <citation type="submission" date="2014-09" db="EMBL/GenBank/DDBJ databases">
        <authorList>
            <person name="Ellenberger Sabrina"/>
        </authorList>
    </citation>
    <scope>NUCLEOTIDE SEQUENCE [LARGE SCALE GENOMIC DNA]</scope>
    <source>
        <strain evidence="2 3">CBS 412.66</strain>
    </source>
</reference>
<protein>
    <submittedName>
        <fullName evidence="2">Uncharacterized protein</fullName>
    </submittedName>
</protein>
<proteinExistence type="predicted"/>
<evidence type="ECO:0000313" key="2">
    <source>
        <dbReference type="EMBL" id="CEP09659.1"/>
    </source>
</evidence>
<evidence type="ECO:0000313" key="3">
    <source>
        <dbReference type="Proteomes" id="UP000054107"/>
    </source>
</evidence>
<feature type="region of interest" description="Disordered" evidence="1">
    <location>
        <begin position="1"/>
        <end position="28"/>
    </location>
</feature>
<evidence type="ECO:0000256" key="1">
    <source>
        <dbReference type="SAM" id="MobiDB-lite"/>
    </source>
</evidence>
<dbReference type="OrthoDB" id="10593906at2759"/>